<keyword evidence="5" id="KW-0479">Metal-binding</keyword>
<organism evidence="15 16">
    <name type="scientific">Soboliphyme baturini</name>
    <dbReference type="NCBI Taxonomy" id="241478"/>
    <lineage>
        <taxon>Eukaryota</taxon>
        <taxon>Metazoa</taxon>
        <taxon>Ecdysozoa</taxon>
        <taxon>Nematoda</taxon>
        <taxon>Enoplea</taxon>
        <taxon>Dorylaimia</taxon>
        <taxon>Dioctophymatida</taxon>
        <taxon>Dioctophymatoidea</taxon>
        <taxon>Soboliphymatidae</taxon>
        <taxon>Soboliphyme</taxon>
    </lineage>
</organism>
<evidence type="ECO:0000256" key="6">
    <source>
        <dbReference type="ARBA" id="ARBA00022741"/>
    </source>
</evidence>
<keyword evidence="8" id="KW-0067">ATP-binding</keyword>
<dbReference type="GO" id="GO:0004813">
    <property type="term" value="F:alanine-tRNA ligase activity"/>
    <property type="evidence" value="ECO:0007669"/>
    <property type="project" value="UniProtKB-EC"/>
</dbReference>
<dbReference type="CDD" id="cd00673">
    <property type="entry name" value="AlaRS_core"/>
    <property type="match status" value="1"/>
</dbReference>
<dbReference type="InterPro" id="IPR045864">
    <property type="entry name" value="aa-tRNA-synth_II/BPL/LPL"/>
</dbReference>
<evidence type="ECO:0000256" key="8">
    <source>
        <dbReference type="ARBA" id="ARBA00022840"/>
    </source>
</evidence>
<keyword evidence="4" id="KW-0436">Ligase</keyword>
<dbReference type="PROSITE" id="PS52043">
    <property type="entry name" value="UBR4_E3"/>
    <property type="match status" value="1"/>
</dbReference>
<keyword evidence="3" id="KW-0820">tRNA-binding</keyword>
<evidence type="ECO:0000256" key="4">
    <source>
        <dbReference type="ARBA" id="ARBA00022598"/>
    </source>
</evidence>
<dbReference type="Proteomes" id="UP000270296">
    <property type="component" value="Unassembled WGS sequence"/>
</dbReference>
<dbReference type="PROSITE" id="PS50860">
    <property type="entry name" value="AA_TRNA_LIGASE_II_ALA"/>
    <property type="match status" value="1"/>
</dbReference>
<dbReference type="PANTHER" id="PTHR11777">
    <property type="entry name" value="ALANYL-TRNA SYNTHETASE"/>
    <property type="match status" value="1"/>
</dbReference>
<evidence type="ECO:0000259" key="14">
    <source>
        <dbReference type="PROSITE" id="PS50860"/>
    </source>
</evidence>
<evidence type="ECO:0000256" key="1">
    <source>
        <dbReference type="ARBA" id="ARBA00008226"/>
    </source>
</evidence>
<name>A0A3P8GLW2_9BILA</name>
<evidence type="ECO:0000256" key="2">
    <source>
        <dbReference type="ARBA" id="ARBA00013168"/>
    </source>
</evidence>
<evidence type="ECO:0000256" key="3">
    <source>
        <dbReference type="ARBA" id="ARBA00022555"/>
    </source>
</evidence>
<evidence type="ECO:0000313" key="16">
    <source>
        <dbReference type="Proteomes" id="UP000270296"/>
    </source>
</evidence>
<comment type="similarity">
    <text evidence="13">Belongs to the UBR4 family.</text>
</comment>
<dbReference type="PRINTS" id="PR00980">
    <property type="entry name" value="TRNASYNTHALA"/>
</dbReference>
<dbReference type="EC" id="6.1.1.7" evidence="2"/>
<keyword evidence="16" id="KW-1185">Reference proteome</keyword>
<dbReference type="InterPro" id="IPR018164">
    <property type="entry name" value="Ala-tRNA-synth_IIc_N"/>
</dbReference>
<keyword evidence="7" id="KW-0862">Zinc</keyword>
<dbReference type="InterPro" id="IPR025704">
    <property type="entry name" value="E3_Ub_ligase_UBR4_C"/>
</dbReference>
<keyword evidence="13" id="KW-0863">Zinc-finger</keyword>
<dbReference type="SUPFAM" id="SSF55681">
    <property type="entry name" value="Class II aaRS and biotin synthetases"/>
    <property type="match status" value="1"/>
</dbReference>
<dbReference type="GO" id="GO:0002161">
    <property type="term" value="F:aminoacyl-tRNA deacylase activity"/>
    <property type="evidence" value="ECO:0007669"/>
    <property type="project" value="TreeGrafter"/>
</dbReference>
<feature type="region of interest" description="UBR4 E3 catalytic module" evidence="13">
    <location>
        <begin position="1"/>
        <end position="383"/>
    </location>
</feature>
<protein>
    <recommendedName>
        <fullName evidence="2">alanine--tRNA ligase</fullName>
        <ecNumber evidence="2">6.1.1.7</ecNumber>
    </recommendedName>
</protein>
<evidence type="ECO:0000256" key="9">
    <source>
        <dbReference type="ARBA" id="ARBA00022884"/>
    </source>
</evidence>
<feature type="domain" description="Alanyl-transfer RNA synthetases family profile" evidence="14">
    <location>
        <begin position="393"/>
        <end position="644"/>
    </location>
</feature>
<dbReference type="AlphaFoldDB" id="A0A3P8GLW2"/>
<dbReference type="InterPro" id="IPR002318">
    <property type="entry name" value="Ala-tRNA-lgiase_IIc"/>
</dbReference>
<reference evidence="15 16" key="1">
    <citation type="submission" date="2018-11" db="EMBL/GenBank/DDBJ databases">
        <authorList>
            <consortium name="Pathogen Informatics"/>
        </authorList>
    </citation>
    <scope>NUCLEOTIDE SEQUENCE [LARGE SCALE GENOMIC DNA]</scope>
</reference>
<keyword evidence="9" id="KW-0694">RNA-binding</keyword>
<evidence type="ECO:0000313" key="15">
    <source>
        <dbReference type="EMBL" id="VDP31816.1"/>
    </source>
</evidence>
<evidence type="ECO:0000256" key="7">
    <source>
        <dbReference type="ARBA" id="ARBA00022833"/>
    </source>
</evidence>
<evidence type="ECO:0000256" key="13">
    <source>
        <dbReference type="PROSITE-ProRule" id="PRU01388"/>
    </source>
</evidence>
<dbReference type="GO" id="GO:0005524">
    <property type="term" value="F:ATP binding"/>
    <property type="evidence" value="ECO:0007669"/>
    <property type="project" value="UniProtKB-KW"/>
</dbReference>
<dbReference type="GO" id="GO:0006419">
    <property type="term" value="P:alanyl-tRNA aminoacylation"/>
    <property type="evidence" value="ECO:0007669"/>
    <property type="project" value="InterPro"/>
</dbReference>
<dbReference type="GO" id="GO:0005739">
    <property type="term" value="C:mitochondrion"/>
    <property type="evidence" value="ECO:0007669"/>
    <property type="project" value="TreeGrafter"/>
</dbReference>
<comment type="similarity">
    <text evidence="1">Belongs to the class-II aminoacyl-tRNA synthetase family.</text>
</comment>
<dbReference type="EMBL" id="UZAM01014080">
    <property type="protein sequence ID" value="VDP31816.1"/>
    <property type="molecule type" value="Genomic_DNA"/>
</dbReference>
<dbReference type="GO" id="GO:0008270">
    <property type="term" value="F:zinc ion binding"/>
    <property type="evidence" value="ECO:0007669"/>
    <property type="project" value="UniProtKB-KW"/>
</dbReference>
<evidence type="ECO:0000256" key="12">
    <source>
        <dbReference type="ARBA" id="ARBA00048300"/>
    </source>
</evidence>
<dbReference type="GO" id="GO:0000049">
    <property type="term" value="F:tRNA binding"/>
    <property type="evidence" value="ECO:0007669"/>
    <property type="project" value="UniProtKB-KW"/>
</dbReference>
<keyword evidence="11" id="KW-0030">Aminoacyl-tRNA synthetase</keyword>
<dbReference type="PANTHER" id="PTHR11777:SF9">
    <property type="entry name" value="ALANINE--TRNA LIGASE, CYTOPLASMIC"/>
    <property type="match status" value="1"/>
</dbReference>
<accession>A0A3P8GLW2</accession>
<proteinExistence type="inferred from homology"/>
<dbReference type="Pfam" id="PF13764">
    <property type="entry name" value="E3_UbLigase_R4"/>
    <property type="match status" value="1"/>
</dbReference>
<keyword evidence="6" id="KW-0547">Nucleotide-binding</keyword>
<sequence length="657" mass="75296">MQVGDRGQVKIRSRLLKDAGELKDEGKLVCSICREGYKSAPSKLLAIYTFTKMVHADEFEHKVRKTNAYSTVTHFNIVHFECHQTAVRSARGRDEWESAMLQNANTRCNGLVPLWGGEVSEAEFAAYLVKHNSYIQEFTGFGDINFVSGVHDFKLLLLRFAEERSFSEETHGGGRESNIHLIPYLILLPLFVLNSTSTHDMRDFMLRNLHHFLQLSPEEWIGNSYECEGALYQAAMHVLLCSVSEWEEHKLEFLRRLFVLAHCRSIAPAGLCQKVPNSTPLDFSAYKACLMFYGLIDRIYRILFKNIRPARDEQWSVALMNFIRCNAEILYDLTTTLLKFFEEDLLPSESLPECFDVLVMSAILVHILVSLLQMLWRSFSRPCCLPVRRLSAWHSQKVRDTFINFFTSNGYKFIPSVPVVPLQDKDLLFVSAGVNQFKPLILSSRKNASFISSLKTAVNFQKCVRISGKHNDLEAVGRDGFHHTFFEMLGNWSFNGQIPKEIVCRQAWDLLTTVYKLPPSQLFVTYFAGDSTLNLEADQECCDLWRQIGLPCSHILPRGMKDNFWDMGEKGPCGPCTEIYYSFDGIPSLGPTFELWNIVFMQYNRLSETEFAPLPALHIDTGMGLERLCTVLQKVHSNYDTDLFKVHVSIFIIFIFC</sequence>
<gene>
    <name evidence="15" type="ORF">SBAD_LOCUS10440</name>
</gene>
<evidence type="ECO:0000256" key="5">
    <source>
        <dbReference type="ARBA" id="ARBA00022723"/>
    </source>
</evidence>
<dbReference type="OrthoDB" id="2423964at2759"/>
<keyword evidence="10" id="KW-0648">Protein biosynthesis</keyword>
<dbReference type="Gene3D" id="3.30.930.10">
    <property type="entry name" value="Bira Bifunctional Protein, Domain 2"/>
    <property type="match status" value="1"/>
</dbReference>
<dbReference type="InterPro" id="IPR018165">
    <property type="entry name" value="Ala-tRNA-synth_IIc_core"/>
</dbReference>
<comment type="catalytic activity">
    <reaction evidence="12">
        <text>tRNA(Ala) + L-alanine + ATP = L-alanyl-tRNA(Ala) + AMP + diphosphate</text>
        <dbReference type="Rhea" id="RHEA:12540"/>
        <dbReference type="Rhea" id="RHEA-COMP:9657"/>
        <dbReference type="Rhea" id="RHEA-COMP:9923"/>
        <dbReference type="ChEBI" id="CHEBI:30616"/>
        <dbReference type="ChEBI" id="CHEBI:33019"/>
        <dbReference type="ChEBI" id="CHEBI:57972"/>
        <dbReference type="ChEBI" id="CHEBI:78442"/>
        <dbReference type="ChEBI" id="CHEBI:78497"/>
        <dbReference type="ChEBI" id="CHEBI:456215"/>
        <dbReference type="EC" id="6.1.1.7"/>
    </reaction>
</comment>
<dbReference type="FunFam" id="3.30.930.10:FF:000011">
    <property type="entry name" value="Alanine--tRNA ligase, cytoplasmic"/>
    <property type="match status" value="1"/>
</dbReference>
<dbReference type="InterPro" id="IPR050058">
    <property type="entry name" value="Ala-tRNA_ligase"/>
</dbReference>
<evidence type="ECO:0000256" key="11">
    <source>
        <dbReference type="ARBA" id="ARBA00023146"/>
    </source>
</evidence>
<dbReference type="Pfam" id="PF01411">
    <property type="entry name" value="tRNA-synt_2c"/>
    <property type="match status" value="1"/>
</dbReference>
<evidence type="ECO:0000256" key="10">
    <source>
        <dbReference type="ARBA" id="ARBA00022917"/>
    </source>
</evidence>